<keyword evidence="1" id="KW-1133">Transmembrane helix</keyword>
<protein>
    <recommendedName>
        <fullName evidence="3">ABC transporter permease</fullName>
    </recommendedName>
</protein>
<evidence type="ECO:0000313" key="2">
    <source>
        <dbReference type="EMBL" id="GAJ15986.1"/>
    </source>
</evidence>
<keyword evidence="1" id="KW-0812">Transmembrane</keyword>
<reference evidence="2" key="1">
    <citation type="journal article" date="2014" name="Front. Microbiol.">
        <title>High frequency of phylogenetically diverse reductive dehalogenase-homologous genes in deep subseafloor sedimentary metagenomes.</title>
        <authorList>
            <person name="Kawai M."/>
            <person name="Futagami T."/>
            <person name="Toyoda A."/>
            <person name="Takaki Y."/>
            <person name="Nishi S."/>
            <person name="Hori S."/>
            <person name="Arai W."/>
            <person name="Tsubouchi T."/>
            <person name="Morono Y."/>
            <person name="Uchiyama I."/>
            <person name="Ito T."/>
            <person name="Fujiyama A."/>
            <person name="Inagaki F."/>
            <person name="Takami H."/>
        </authorList>
    </citation>
    <scope>NUCLEOTIDE SEQUENCE</scope>
    <source>
        <strain evidence="2">Expedition CK06-06</strain>
    </source>
</reference>
<evidence type="ECO:0000256" key="1">
    <source>
        <dbReference type="SAM" id="Phobius"/>
    </source>
</evidence>
<name>X1VKB7_9ZZZZ</name>
<dbReference type="AlphaFoldDB" id="X1VKB7"/>
<evidence type="ECO:0008006" key="3">
    <source>
        <dbReference type="Google" id="ProtNLM"/>
    </source>
</evidence>
<keyword evidence="1" id="KW-0472">Membrane</keyword>
<comment type="caution">
    <text evidence="2">The sequence shown here is derived from an EMBL/GenBank/DDBJ whole genome shotgun (WGS) entry which is preliminary data.</text>
</comment>
<proteinExistence type="predicted"/>
<gene>
    <name evidence="2" type="ORF">S12H4_46488</name>
</gene>
<sequence>MMLVGVGGVFTERSGIINVGLEGMMLMGALTAVAASFLTGGNVLVATICAMLAGGVLSVGHAYLTVTR</sequence>
<feature type="transmembrane region" description="Helical" evidence="1">
    <location>
        <begin position="43"/>
        <end position="64"/>
    </location>
</feature>
<feature type="transmembrane region" description="Helical" evidence="1">
    <location>
        <begin position="16"/>
        <end position="37"/>
    </location>
</feature>
<dbReference type="PANTHER" id="PTHR43370:SF1">
    <property type="entry name" value="GUANOSINE ABC TRANSPORTER PERMEASE PROTEIN NUPQ"/>
    <property type="match status" value="1"/>
</dbReference>
<dbReference type="PANTHER" id="PTHR43370">
    <property type="entry name" value="SUGAR ABC TRANSPORTER INTEGRAL MEMBRANE PROTEIN-RELATED"/>
    <property type="match status" value="1"/>
</dbReference>
<dbReference type="EMBL" id="BARW01028848">
    <property type="protein sequence ID" value="GAJ15986.1"/>
    <property type="molecule type" value="Genomic_DNA"/>
</dbReference>
<feature type="non-terminal residue" evidence="2">
    <location>
        <position position="68"/>
    </location>
</feature>
<accession>X1VKB7</accession>
<organism evidence="2">
    <name type="scientific">marine sediment metagenome</name>
    <dbReference type="NCBI Taxonomy" id="412755"/>
    <lineage>
        <taxon>unclassified sequences</taxon>
        <taxon>metagenomes</taxon>
        <taxon>ecological metagenomes</taxon>
    </lineage>
</organism>